<organism evidence="3 4">
    <name type="scientific">Sporichthya brevicatena</name>
    <dbReference type="NCBI Taxonomy" id="171442"/>
    <lineage>
        <taxon>Bacteria</taxon>
        <taxon>Bacillati</taxon>
        <taxon>Actinomycetota</taxon>
        <taxon>Actinomycetes</taxon>
        <taxon>Sporichthyales</taxon>
        <taxon>Sporichthyaceae</taxon>
        <taxon>Sporichthya</taxon>
    </lineage>
</organism>
<gene>
    <name evidence="3" type="ORF">GCM10009547_07160</name>
</gene>
<name>A0ABP3REN7_9ACTN</name>
<evidence type="ECO:0000256" key="1">
    <source>
        <dbReference type="ARBA" id="ARBA00008383"/>
    </source>
</evidence>
<dbReference type="InterPro" id="IPR003673">
    <property type="entry name" value="CoA-Trfase_fam_III"/>
</dbReference>
<comment type="caution">
    <text evidence="3">The sequence shown here is derived from an EMBL/GenBank/DDBJ whole genome shotgun (WGS) entry which is preliminary data.</text>
</comment>
<dbReference type="Pfam" id="PF02515">
    <property type="entry name" value="CoA_transf_3"/>
    <property type="match status" value="2"/>
</dbReference>
<proteinExistence type="inferred from homology"/>
<sequence length="773" mass="83254">MLDPDGDLTILQDLVGTADVLLLAGRDAAPFAAELDVDALRARFPDLIVARMTPFGDDGPWAGFVGSDLVHLALGGPVMNCGYDPRPDGFYDLPPIAPAAWQSYVIAGEQLVIGVLAALVHAQRTGAGQELSLAVHEAVAKSTELDLMNWVMRRAPLNRQTCRHAAEKVSNVPTIAQTKDGRWIVTMAMGAKNEKQILDFLAAKGMPTDLGDDTSTETGRNIPGSSAVSDRSARVMDLVARFVRKYTYEDFPWLEAQDAGVVCSPLRKPHENATDEHWRARGSFAEVEHPEQGRSHTYAVSKWLSTEPAWTVGRRAPLLGEDTRTIVAELATRTTGVRTRARADVRVFGRHELSVHGKPFPLAGVRIFDFSWFLASAGGTRFLTALGAECIKVEWKANPDTRIAAMAPVGGRAARDAATAPLPGVTDPDMGGQFNNKNPGKRGLSLNVRHPEGLAIARKLIAISDIVAEGFSPGVLERWGLGYEILREIKPDIIYAQQSGMGTDGSYGRLRAVGPVAAALSGVSEMSGLPEPAMPAGWGYSYLDWIGAYSFATAMLAALHYRDRTGRGQWIDASQTESGLYVAGGAVLQHSVTGRPWVRTGNASVTGDVAPHGIYRCAGTDRWLAIACQTEEQWRALAAELGLPKDLTLAQRLASPDLDHQITAWTSTREPYAAMERLQSLGIPAGVCQTAGDRCDTDPQLAHLNWLTEVTGTKIGTWPLAEFPVRLSETPAHIGGPIDRGAPGYGEDNEWVLGELLGMSSSEIARLAEDGVI</sequence>
<protein>
    <recommendedName>
        <fullName evidence="5">Acyl-CoA transferase</fullName>
    </recommendedName>
</protein>
<dbReference type="Gene3D" id="3.30.1540.10">
    <property type="entry name" value="formyl-coa transferase, domain 3"/>
    <property type="match status" value="2"/>
</dbReference>
<dbReference type="SUPFAM" id="SSF89796">
    <property type="entry name" value="CoA-transferase family III (CaiB/BaiF)"/>
    <property type="match status" value="2"/>
</dbReference>
<dbReference type="PANTHER" id="PTHR48228:SF6">
    <property type="entry name" value="L-CARNITINE COA-TRANSFERASE"/>
    <property type="match status" value="1"/>
</dbReference>
<accession>A0ABP3REN7</accession>
<dbReference type="Gene3D" id="3.40.50.10540">
    <property type="entry name" value="Crotonobetainyl-coa:carnitine coa-transferase, domain 1"/>
    <property type="match status" value="2"/>
</dbReference>
<dbReference type="Proteomes" id="UP001500957">
    <property type="component" value="Unassembled WGS sequence"/>
</dbReference>
<dbReference type="PANTHER" id="PTHR48228">
    <property type="entry name" value="SUCCINYL-COA--D-CITRAMALATE COA-TRANSFERASE"/>
    <property type="match status" value="1"/>
</dbReference>
<evidence type="ECO:0000256" key="2">
    <source>
        <dbReference type="ARBA" id="ARBA00022679"/>
    </source>
</evidence>
<evidence type="ECO:0000313" key="3">
    <source>
        <dbReference type="EMBL" id="GAA0607803.1"/>
    </source>
</evidence>
<evidence type="ECO:0000313" key="4">
    <source>
        <dbReference type="Proteomes" id="UP001500957"/>
    </source>
</evidence>
<dbReference type="InterPro" id="IPR050509">
    <property type="entry name" value="CoA-transferase_III"/>
</dbReference>
<comment type="similarity">
    <text evidence="1">Belongs to the CoA-transferase III family.</text>
</comment>
<dbReference type="EMBL" id="BAAAHE010000007">
    <property type="protein sequence ID" value="GAA0607803.1"/>
    <property type="molecule type" value="Genomic_DNA"/>
</dbReference>
<evidence type="ECO:0008006" key="5">
    <source>
        <dbReference type="Google" id="ProtNLM"/>
    </source>
</evidence>
<reference evidence="4" key="1">
    <citation type="journal article" date="2019" name="Int. J. Syst. Evol. Microbiol.">
        <title>The Global Catalogue of Microorganisms (GCM) 10K type strain sequencing project: providing services to taxonomists for standard genome sequencing and annotation.</title>
        <authorList>
            <consortium name="The Broad Institute Genomics Platform"/>
            <consortium name="The Broad Institute Genome Sequencing Center for Infectious Disease"/>
            <person name="Wu L."/>
            <person name="Ma J."/>
        </authorList>
    </citation>
    <scope>NUCLEOTIDE SEQUENCE [LARGE SCALE GENOMIC DNA]</scope>
    <source>
        <strain evidence="4">JCM 10671</strain>
    </source>
</reference>
<keyword evidence="4" id="KW-1185">Reference proteome</keyword>
<dbReference type="InterPro" id="IPR044855">
    <property type="entry name" value="CoA-Trfase_III_dom3_sf"/>
</dbReference>
<keyword evidence="2" id="KW-0808">Transferase</keyword>
<dbReference type="InterPro" id="IPR023606">
    <property type="entry name" value="CoA-Trfase_III_dom_1_sf"/>
</dbReference>